<evidence type="ECO:0008006" key="3">
    <source>
        <dbReference type="Google" id="ProtNLM"/>
    </source>
</evidence>
<keyword evidence="2" id="KW-1185">Reference proteome</keyword>
<accession>A0ABN6S7K4</accession>
<evidence type="ECO:0000313" key="1">
    <source>
        <dbReference type="EMBL" id="BDR52211.1"/>
    </source>
</evidence>
<reference evidence="1 2" key="1">
    <citation type="journal article" date="2023" name="Microbiol. Spectr.">
        <title>Symbiosis of Carpenter Bees with Uncharacterized Lactic Acid Bacteria Showing NAD Auxotrophy.</title>
        <authorList>
            <person name="Kawasaki S."/>
            <person name="Ozawa K."/>
            <person name="Mori T."/>
            <person name="Yamamoto A."/>
            <person name="Ito M."/>
            <person name="Ohkuma M."/>
            <person name="Sakamoto M."/>
            <person name="Matsutani M."/>
        </authorList>
    </citation>
    <scope>NUCLEOTIDE SEQUENCE [LARGE SCALE GENOMIC DNA]</scope>
    <source>
        <strain evidence="1 2">Kim37-2</strain>
    </source>
</reference>
<dbReference type="EMBL" id="AP026798">
    <property type="protein sequence ID" value="BDR52211.1"/>
    <property type="molecule type" value="Genomic_DNA"/>
</dbReference>
<dbReference type="Proteomes" id="UP001321766">
    <property type="component" value="Chromosome"/>
</dbReference>
<protein>
    <recommendedName>
        <fullName evidence="3">Transcriptional regulator, AbiEi antitoxin, Type IV TA system</fullName>
    </recommendedName>
</protein>
<sequence>MTSVPHIRDAVEQLAARNALIVTARDIRQLGFHESSLRQYARRHDDLLPLGHGVYQYFGLEEAQPQAYHDAEAVAALAIAGDNSYLAGSAVLNFYDLAYANPDQIRVKTQRRNRRQMPSWIQLEHVTRPEPTDQVRQVRLQKLPSALLEANDIRKDYRLEAVEVAKSQGLLESRLAAHLLSQLESR</sequence>
<name>A0ABN6S7K4_9BIFI</name>
<gene>
    <name evidence="1" type="ORF">KIM372_01180</name>
</gene>
<proteinExistence type="predicted"/>
<evidence type="ECO:0000313" key="2">
    <source>
        <dbReference type="Proteomes" id="UP001321766"/>
    </source>
</evidence>
<organism evidence="1 2">
    <name type="scientific">Bombiscardovia nodaiensis</name>
    <dbReference type="NCBI Taxonomy" id="2932181"/>
    <lineage>
        <taxon>Bacteria</taxon>
        <taxon>Bacillati</taxon>
        <taxon>Actinomycetota</taxon>
        <taxon>Actinomycetes</taxon>
        <taxon>Bifidobacteriales</taxon>
        <taxon>Bifidobacteriaceae</taxon>
        <taxon>Bombiscardovia</taxon>
    </lineage>
</organism>